<dbReference type="Proteomes" id="UP000237000">
    <property type="component" value="Unassembled WGS sequence"/>
</dbReference>
<sequence length="87" mass="9455">EGVSSLGLGFYPSVSGMSRVRSGLSPRLGDCIKRFGSHGEIYGELVSLKCGPWDLVRFPLGMWLHLEVGVWSTSWGLMPVSPSSFLP</sequence>
<name>A0A2P5EK36_TREOI</name>
<keyword evidence="2" id="KW-1185">Reference proteome</keyword>
<evidence type="ECO:0000313" key="2">
    <source>
        <dbReference type="Proteomes" id="UP000237000"/>
    </source>
</evidence>
<dbReference type="AlphaFoldDB" id="A0A2P5EK36"/>
<organism evidence="1 2">
    <name type="scientific">Trema orientale</name>
    <name type="common">Charcoal tree</name>
    <name type="synonym">Celtis orientalis</name>
    <dbReference type="NCBI Taxonomy" id="63057"/>
    <lineage>
        <taxon>Eukaryota</taxon>
        <taxon>Viridiplantae</taxon>
        <taxon>Streptophyta</taxon>
        <taxon>Embryophyta</taxon>
        <taxon>Tracheophyta</taxon>
        <taxon>Spermatophyta</taxon>
        <taxon>Magnoliopsida</taxon>
        <taxon>eudicotyledons</taxon>
        <taxon>Gunneridae</taxon>
        <taxon>Pentapetalae</taxon>
        <taxon>rosids</taxon>
        <taxon>fabids</taxon>
        <taxon>Rosales</taxon>
        <taxon>Cannabaceae</taxon>
        <taxon>Trema</taxon>
    </lineage>
</organism>
<dbReference type="InParanoid" id="A0A2P5EK36"/>
<protein>
    <submittedName>
        <fullName evidence="1">Uncharacterized protein</fullName>
    </submittedName>
</protein>
<evidence type="ECO:0000313" key="1">
    <source>
        <dbReference type="EMBL" id="PON85927.1"/>
    </source>
</evidence>
<reference evidence="2" key="1">
    <citation type="submission" date="2016-06" db="EMBL/GenBank/DDBJ databases">
        <title>Parallel loss of symbiosis genes in relatives of nitrogen-fixing non-legume Parasponia.</title>
        <authorList>
            <person name="Van Velzen R."/>
            <person name="Holmer R."/>
            <person name="Bu F."/>
            <person name="Rutten L."/>
            <person name="Van Zeijl A."/>
            <person name="Liu W."/>
            <person name="Santuari L."/>
            <person name="Cao Q."/>
            <person name="Sharma T."/>
            <person name="Shen D."/>
            <person name="Roswanjaya Y."/>
            <person name="Wardhani T."/>
            <person name="Kalhor M.S."/>
            <person name="Jansen J."/>
            <person name="Van den Hoogen J."/>
            <person name="Gungor B."/>
            <person name="Hartog M."/>
            <person name="Hontelez J."/>
            <person name="Verver J."/>
            <person name="Yang W.-C."/>
            <person name="Schijlen E."/>
            <person name="Repin R."/>
            <person name="Schilthuizen M."/>
            <person name="Schranz E."/>
            <person name="Heidstra R."/>
            <person name="Miyata K."/>
            <person name="Fedorova E."/>
            <person name="Kohlen W."/>
            <person name="Bisseling T."/>
            <person name="Smit S."/>
            <person name="Geurts R."/>
        </authorList>
    </citation>
    <scope>NUCLEOTIDE SEQUENCE [LARGE SCALE GENOMIC DNA]</scope>
    <source>
        <strain evidence="2">cv. RG33-2</strain>
    </source>
</reference>
<feature type="non-terminal residue" evidence="1">
    <location>
        <position position="1"/>
    </location>
</feature>
<comment type="caution">
    <text evidence="1">The sequence shown here is derived from an EMBL/GenBank/DDBJ whole genome shotgun (WGS) entry which is preliminary data.</text>
</comment>
<proteinExistence type="predicted"/>
<gene>
    <name evidence="1" type="ORF">TorRG33x02_182870</name>
</gene>
<accession>A0A2P5EK36</accession>
<dbReference type="OrthoDB" id="10368521at2759"/>
<dbReference type="EMBL" id="JXTC01000140">
    <property type="protein sequence ID" value="PON85927.1"/>
    <property type="molecule type" value="Genomic_DNA"/>
</dbReference>